<sequence length="44" mass="5191">MFHTCQLEKERNLNRPVTIAGNHLLCYMILQCKRKPYTCACLVH</sequence>
<proteinExistence type="predicted"/>
<reference evidence="1" key="1">
    <citation type="submission" date="2014-09" db="EMBL/GenBank/DDBJ databases">
        <authorList>
            <person name="Magalhaes I.L.F."/>
            <person name="Oliveira U."/>
            <person name="Santos F.R."/>
            <person name="Vidigal T.H.D.A."/>
            <person name="Brescovit A.D."/>
            <person name="Santos A.J."/>
        </authorList>
    </citation>
    <scope>NUCLEOTIDE SEQUENCE</scope>
    <source>
        <tissue evidence="1">Shoot tissue taken approximately 20 cm above the soil surface</tissue>
    </source>
</reference>
<evidence type="ECO:0000313" key="1">
    <source>
        <dbReference type="EMBL" id="JAD96919.1"/>
    </source>
</evidence>
<accession>A0A0A9E801</accession>
<protein>
    <submittedName>
        <fullName evidence="1">Uncharacterized protein</fullName>
    </submittedName>
</protein>
<organism evidence="1">
    <name type="scientific">Arundo donax</name>
    <name type="common">Giant reed</name>
    <name type="synonym">Donax arundinaceus</name>
    <dbReference type="NCBI Taxonomy" id="35708"/>
    <lineage>
        <taxon>Eukaryota</taxon>
        <taxon>Viridiplantae</taxon>
        <taxon>Streptophyta</taxon>
        <taxon>Embryophyta</taxon>
        <taxon>Tracheophyta</taxon>
        <taxon>Spermatophyta</taxon>
        <taxon>Magnoliopsida</taxon>
        <taxon>Liliopsida</taxon>
        <taxon>Poales</taxon>
        <taxon>Poaceae</taxon>
        <taxon>PACMAD clade</taxon>
        <taxon>Arundinoideae</taxon>
        <taxon>Arundineae</taxon>
        <taxon>Arundo</taxon>
    </lineage>
</organism>
<reference evidence="1" key="2">
    <citation type="journal article" date="2015" name="Data Brief">
        <title>Shoot transcriptome of the giant reed, Arundo donax.</title>
        <authorList>
            <person name="Barrero R.A."/>
            <person name="Guerrero F.D."/>
            <person name="Moolhuijzen P."/>
            <person name="Goolsby J.A."/>
            <person name="Tidwell J."/>
            <person name="Bellgard S.E."/>
            <person name="Bellgard M.I."/>
        </authorList>
    </citation>
    <scope>NUCLEOTIDE SEQUENCE</scope>
    <source>
        <tissue evidence="1">Shoot tissue taken approximately 20 cm above the soil surface</tissue>
    </source>
</reference>
<dbReference type="EMBL" id="GBRH01200976">
    <property type="protein sequence ID" value="JAD96919.1"/>
    <property type="molecule type" value="Transcribed_RNA"/>
</dbReference>
<dbReference type="AlphaFoldDB" id="A0A0A9E801"/>
<name>A0A0A9E801_ARUDO</name>